<dbReference type="PANTHER" id="PTHR23180">
    <property type="entry name" value="CENTAURIN/ARF"/>
    <property type="match status" value="1"/>
</dbReference>
<evidence type="ECO:0000256" key="1">
    <source>
        <dbReference type="ARBA" id="ARBA00022468"/>
    </source>
</evidence>
<dbReference type="InterPro" id="IPR001164">
    <property type="entry name" value="ArfGAP_dom"/>
</dbReference>
<proteinExistence type="predicted"/>
<dbReference type="PROSITE" id="PS50088">
    <property type="entry name" value="ANK_REPEAT"/>
    <property type="match status" value="3"/>
</dbReference>
<dbReference type="Ensembl" id="ENSSGRT00000109679.1">
    <property type="protein sequence ID" value="ENSSGRP00000103162.1"/>
    <property type="gene ID" value="ENSSGRG00000051187.1"/>
</dbReference>
<comment type="function">
    <text evidence="9">GTPase-activating protein for the ADP ribosylation factor family.</text>
</comment>
<evidence type="ECO:0000313" key="12">
    <source>
        <dbReference type="Ensembl" id="ENSSGRP00000103162.1"/>
    </source>
</evidence>
<feature type="compositionally biased region" description="Acidic residues" evidence="10">
    <location>
        <begin position="408"/>
        <end position="421"/>
    </location>
</feature>
<reference evidence="12" key="2">
    <citation type="submission" date="2025-09" db="UniProtKB">
        <authorList>
            <consortium name="Ensembl"/>
        </authorList>
    </citation>
    <scope>IDENTIFICATION</scope>
</reference>
<comment type="domain">
    <text evidence="9">PH domain binds phospholipids including phosphatidic acid, phosphatidylinositol 3-phosphate, phosphatidylinositol 3,5-bisphosphate (PIP2) and phosphatidylinositol 3,4,5-trisphosphate (PIP3). May mediate protein binding to PIP2 or PIP3 containing membranes.</text>
</comment>
<dbReference type="PANTHER" id="PTHR23180:SF415">
    <property type="entry name" value="ARF-GAP WITH COILED-COIL, ANK REPEAT AND PH DOMAIN-CONTAINING PROTEIN"/>
    <property type="match status" value="1"/>
</dbReference>
<comment type="subcellular location">
    <subcellularLocation>
        <location evidence="9">Endosome membrane</location>
        <topology evidence="9">Peripheral membrane protein</topology>
    </subcellularLocation>
</comment>
<feature type="region of interest" description="Disordered" evidence="10">
    <location>
        <begin position="408"/>
        <end position="428"/>
    </location>
</feature>
<dbReference type="GO" id="GO:0008270">
    <property type="term" value="F:zinc ion binding"/>
    <property type="evidence" value="ECO:0007669"/>
    <property type="project" value="UniProtKB-KW"/>
</dbReference>
<dbReference type="FunFam" id="1.25.40.20:FF:000020">
    <property type="entry name" value="Arf-GAP with coiled-coil, ANK repeat and PH domain-containing protein 2"/>
    <property type="match status" value="1"/>
</dbReference>
<feature type="repeat" description="ANK" evidence="7">
    <location>
        <begin position="428"/>
        <end position="460"/>
    </location>
</feature>
<dbReference type="Gene3D" id="1.10.220.150">
    <property type="entry name" value="Arf GTPase activating protein"/>
    <property type="match status" value="1"/>
</dbReference>
<keyword evidence="13" id="KW-1185">Reference proteome</keyword>
<keyword evidence="5 9" id="KW-0862">Zinc</keyword>
<dbReference type="Pfam" id="PF16746">
    <property type="entry name" value="BAR_3"/>
    <property type="match status" value="1"/>
</dbReference>
<evidence type="ECO:0000256" key="4">
    <source>
        <dbReference type="ARBA" id="ARBA00022771"/>
    </source>
</evidence>
<organism evidence="12 13">
    <name type="scientific">Sinocyclocheilus grahami</name>
    <name type="common">Dianchi golden-line fish</name>
    <name type="synonym">Barbus grahami</name>
    <dbReference type="NCBI Taxonomy" id="75366"/>
    <lineage>
        <taxon>Eukaryota</taxon>
        <taxon>Metazoa</taxon>
        <taxon>Chordata</taxon>
        <taxon>Craniata</taxon>
        <taxon>Vertebrata</taxon>
        <taxon>Euteleostomi</taxon>
        <taxon>Actinopterygii</taxon>
        <taxon>Neopterygii</taxon>
        <taxon>Teleostei</taxon>
        <taxon>Ostariophysi</taxon>
        <taxon>Cypriniformes</taxon>
        <taxon>Cyprinidae</taxon>
        <taxon>Cyprininae</taxon>
        <taxon>Sinocyclocheilus</taxon>
    </lineage>
</organism>
<evidence type="ECO:0000256" key="8">
    <source>
        <dbReference type="PROSITE-ProRule" id="PRU00288"/>
    </source>
</evidence>
<dbReference type="PROSITE" id="PS50115">
    <property type="entry name" value="ARFGAP"/>
    <property type="match status" value="1"/>
</dbReference>
<feature type="domain" description="Arf-GAP" evidence="11">
    <location>
        <begin position="277"/>
        <end position="383"/>
    </location>
</feature>
<keyword evidence="1 9" id="KW-0343">GTPase activation</keyword>
<dbReference type="SMART" id="SM00105">
    <property type="entry name" value="ArfGap"/>
    <property type="match status" value="1"/>
</dbReference>
<keyword evidence="9" id="KW-0967">Endosome</keyword>
<sequence length="596" mass="66544">DVVEIEAKLDKLVKLCSGVIEAGRAYISANKLFINGIRDLSHHCKKEEMISECLEKCGESLQEIVNYHMILFDQAQRSVKQQLHNFVKEDVRKFKETKKQFDKVREDMEIAQVKNAQAPRNKPHEVEEASSTLITTRKCFRHLALDYVLQINVLQAKKKFEILDSMLSFMQAQYSLFQQGFNILDEVDPYMKKLAAEVRYTHICFSRISSSLTPHIASQQGFCQQIQARNCLTFPCDPESLSQLVFVQIPRLDRTASPSTSSIDSASEPRERIVKGESILQRVQSLPGNEICCDCGQADPRWASINLGILLCIECSGIHRSLGVHCSKVRSLTLDTWEPELMKLMCELGNTVINQIYEGACEEQGLKKPGPNSSRSVYVLHWYVYLLCVCPLLHLPCFIAEREDSDESSGEVDIEQEASDPEDGRELDPKTLLHKASRARNLSVMAEALAHGADVNSVSEEDESKSPLIQAVAGGSLIACEFLLQNGADVNQRDVRGRAPLHHATCLGHTGQVCLFLKRGASQMEVDEDGQDPLSIAVQAANPDIVTLLRLARMNEEMREADGPFGQPGITTCTVIFREFPHMALHASKTLTSCPA</sequence>
<feature type="repeat" description="ANK" evidence="7">
    <location>
        <begin position="496"/>
        <end position="528"/>
    </location>
</feature>
<dbReference type="InterPro" id="IPR045258">
    <property type="entry name" value="ACAP1/2/3-like"/>
</dbReference>
<dbReference type="InterPro" id="IPR036770">
    <property type="entry name" value="Ankyrin_rpt-contain_sf"/>
</dbReference>
<accession>A0A672SND7</accession>
<evidence type="ECO:0000256" key="10">
    <source>
        <dbReference type="SAM" id="MobiDB-lite"/>
    </source>
</evidence>
<dbReference type="SUPFAM" id="SSF48403">
    <property type="entry name" value="Ankyrin repeat"/>
    <property type="match status" value="1"/>
</dbReference>
<evidence type="ECO:0000256" key="9">
    <source>
        <dbReference type="RuleBase" id="RU369028"/>
    </source>
</evidence>
<dbReference type="SMART" id="SM00248">
    <property type="entry name" value="ANK"/>
    <property type="match status" value="4"/>
</dbReference>
<dbReference type="AlphaFoldDB" id="A0A672SND7"/>
<keyword evidence="2 9" id="KW-0479">Metal-binding</keyword>
<evidence type="ECO:0000256" key="3">
    <source>
        <dbReference type="ARBA" id="ARBA00022737"/>
    </source>
</evidence>
<dbReference type="PROSITE" id="PS50297">
    <property type="entry name" value="ANK_REP_REGION"/>
    <property type="match status" value="1"/>
</dbReference>
<dbReference type="GO" id="GO:0010008">
    <property type="term" value="C:endosome membrane"/>
    <property type="evidence" value="ECO:0007669"/>
    <property type="project" value="UniProtKB-SubCell"/>
</dbReference>
<keyword evidence="6 7" id="KW-0040">ANK repeat</keyword>
<dbReference type="InterPro" id="IPR004148">
    <property type="entry name" value="BAR_dom"/>
</dbReference>
<evidence type="ECO:0000256" key="6">
    <source>
        <dbReference type="ARBA" id="ARBA00023043"/>
    </source>
</evidence>
<dbReference type="GO" id="GO:0005096">
    <property type="term" value="F:GTPase activator activity"/>
    <property type="evidence" value="ECO:0007669"/>
    <property type="project" value="UniProtKB-KW"/>
</dbReference>
<dbReference type="Gene3D" id="1.25.40.20">
    <property type="entry name" value="Ankyrin repeat-containing domain"/>
    <property type="match status" value="1"/>
</dbReference>
<dbReference type="SUPFAM" id="SSF57863">
    <property type="entry name" value="ArfGap/RecO-like zinc finger"/>
    <property type="match status" value="1"/>
</dbReference>
<dbReference type="InterPro" id="IPR037278">
    <property type="entry name" value="ARFGAP/RecO"/>
</dbReference>
<dbReference type="InterPro" id="IPR038508">
    <property type="entry name" value="ArfGAP_dom_sf"/>
</dbReference>
<keyword evidence="4 8" id="KW-0863">Zinc-finger</keyword>
<evidence type="ECO:0000256" key="2">
    <source>
        <dbReference type="ARBA" id="ARBA00022723"/>
    </source>
</evidence>
<protein>
    <recommendedName>
        <fullName evidence="9">Arf-GAP with coiled-coil, ANK repeat and PH domain-containing protein</fullName>
        <shortName evidence="9">Cnt-b</shortName>
    </recommendedName>
    <alternativeName>
        <fullName evidence="9">Centaurin-beta</fullName>
    </alternativeName>
</protein>
<dbReference type="InterPro" id="IPR027267">
    <property type="entry name" value="AH/BAR_dom_sf"/>
</dbReference>
<feature type="repeat" description="ANK" evidence="7">
    <location>
        <begin position="463"/>
        <end position="495"/>
    </location>
</feature>
<evidence type="ECO:0000256" key="7">
    <source>
        <dbReference type="PROSITE-ProRule" id="PRU00023"/>
    </source>
</evidence>
<dbReference type="Pfam" id="PF12796">
    <property type="entry name" value="Ank_2"/>
    <property type="match status" value="1"/>
</dbReference>
<dbReference type="InterPro" id="IPR002110">
    <property type="entry name" value="Ankyrin_rpt"/>
</dbReference>
<dbReference type="FunFam" id="1.20.1270.60:FF:000025">
    <property type="entry name" value="arf-GAP with coiled-coil, ANK repeat and PH domain-containing protein 2"/>
    <property type="match status" value="1"/>
</dbReference>
<dbReference type="SUPFAM" id="SSF103657">
    <property type="entry name" value="BAR/IMD domain-like"/>
    <property type="match status" value="1"/>
</dbReference>
<evidence type="ECO:0000256" key="5">
    <source>
        <dbReference type="ARBA" id="ARBA00022833"/>
    </source>
</evidence>
<dbReference type="FunFam" id="1.10.220.150:FF:000007">
    <property type="entry name" value="Arf-GAP with coiled-coil, ANK repeat and PH domain-containing protein 2"/>
    <property type="match status" value="1"/>
</dbReference>
<evidence type="ECO:0000313" key="13">
    <source>
        <dbReference type="Proteomes" id="UP000472262"/>
    </source>
</evidence>
<comment type="domain">
    <text evidence="9">The BAR domain mediates homodimerization, it can neither bind membrane nor impart curvature, but instead requires the neighboring PH domain to achieve these functions.</text>
</comment>
<name>A0A672SND7_SINGR</name>
<keyword evidence="3 9" id="KW-0677">Repeat</keyword>
<dbReference type="Gene3D" id="1.20.1270.60">
    <property type="entry name" value="Arfaptin homology (AH) domain/BAR domain"/>
    <property type="match status" value="1"/>
</dbReference>
<comment type="activity regulation">
    <text evidence="9">GAP activity stimulated by phosphatidylinositol 4,5-bisphosphate (PIP2) and phosphatidic acid.</text>
</comment>
<dbReference type="Proteomes" id="UP000472262">
    <property type="component" value="Unassembled WGS sequence"/>
</dbReference>
<dbReference type="PRINTS" id="PR00405">
    <property type="entry name" value="REVINTRACTNG"/>
</dbReference>
<evidence type="ECO:0000259" key="11">
    <source>
        <dbReference type="PROSITE" id="PS50115"/>
    </source>
</evidence>
<dbReference type="Pfam" id="PF01412">
    <property type="entry name" value="ArfGap"/>
    <property type="match status" value="1"/>
</dbReference>
<reference evidence="12" key="1">
    <citation type="submission" date="2025-08" db="UniProtKB">
        <authorList>
            <consortium name="Ensembl"/>
        </authorList>
    </citation>
    <scope>IDENTIFICATION</scope>
</reference>